<protein>
    <submittedName>
        <fullName evidence="8">Methyl-accepting chemotaxis protein</fullName>
    </submittedName>
</protein>
<dbReference type="GO" id="GO:0007165">
    <property type="term" value="P:signal transduction"/>
    <property type="evidence" value="ECO:0007669"/>
    <property type="project" value="UniProtKB-KW"/>
</dbReference>
<dbReference type="Pfam" id="PF00015">
    <property type="entry name" value="MCPsignal"/>
    <property type="match status" value="1"/>
</dbReference>
<keyword evidence="5" id="KW-0812">Transmembrane</keyword>
<name>A0A918IVT4_9RHOB</name>
<organism evidence="8 9">
    <name type="scientific">Gemmobacter lanyuensis</name>
    <dbReference type="NCBI Taxonomy" id="1054497"/>
    <lineage>
        <taxon>Bacteria</taxon>
        <taxon>Pseudomonadati</taxon>
        <taxon>Pseudomonadota</taxon>
        <taxon>Alphaproteobacteria</taxon>
        <taxon>Rhodobacterales</taxon>
        <taxon>Paracoccaceae</taxon>
        <taxon>Gemmobacter</taxon>
    </lineage>
</organism>
<evidence type="ECO:0000259" key="7">
    <source>
        <dbReference type="PROSITE" id="PS50885"/>
    </source>
</evidence>
<keyword evidence="9" id="KW-1185">Reference proteome</keyword>
<dbReference type="Pfam" id="PF12729">
    <property type="entry name" value="4HB_MCP_1"/>
    <property type="match status" value="1"/>
</dbReference>
<dbReference type="InterPro" id="IPR051310">
    <property type="entry name" value="MCP_chemotaxis"/>
</dbReference>
<dbReference type="GO" id="GO:0005886">
    <property type="term" value="C:plasma membrane"/>
    <property type="evidence" value="ECO:0007669"/>
    <property type="project" value="TreeGrafter"/>
</dbReference>
<dbReference type="GO" id="GO:0004888">
    <property type="term" value="F:transmembrane signaling receptor activity"/>
    <property type="evidence" value="ECO:0007669"/>
    <property type="project" value="InterPro"/>
</dbReference>
<feature type="compositionally biased region" description="Polar residues" evidence="4">
    <location>
        <begin position="274"/>
        <end position="300"/>
    </location>
</feature>
<dbReference type="SMART" id="SM00304">
    <property type="entry name" value="HAMP"/>
    <property type="match status" value="1"/>
</dbReference>
<feature type="transmembrane region" description="Helical" evidence="5">
    <location>
        <begin position="191"/>
        <end position="210"/>
    </location>
</feature>
<dbReference type="EMBL" id="BMYQ01000007">
    <property type="protein sequence ID" value="GGW34902.1"/>
    <property type="molecule type" value="Genomic_DNA"/>
</dbReference>
<feature type="domain" description="Methyl-accepting transducer" evidence="6">
    <location>
        <begin position="268"/>
        <end position="483"/>
    </location>
</feature>
<evidence type="ECO:0000256" key="2">
    <source>
        <dbReference type="ARBA" id="ARBA00029447"/>
    </source>
</evidence>
<dbReference type="CDD" id="cd06225">
    <property type="entry name" value="HAMP"/>
    <property type="match status" value="1"/>
</dbReference>
<keyword evidence="5" id="KW-0472">Membrane</keyword>
<dbReference type="GO" id="GO:0006935">
    <property type="term" value="P:chemotaxis"/>
    <property type="evidence" value="ECO:0007669"/>
    <property type="project" value="UniProtKB-KW"/>
</dbReference>
<evidence type="ECO:0000313" key="9">
    <source>
        <dbReference type="Proteomes" id="UP000628984"/>
    </source>
</evidence>
<comment type="similarity">
    <text evidence="2">Belongs to the methyl-accepting chemotaxis (MCP) protein family.</text>
</comment>
<keyword evidence="1" id="KW-0145">Chemotaxis</keyword>
<dbReference type="InterPro" id="IPR003660">
    <property type="entry name" value="HAMP_dom"/>
</dbReference>
<dbReference type="PRINTS" id="PR00260">
    <property type="entry name" value="CHEMTRNSDUCR"/>
</dbReference>
<sequence>MRLTIRLQLTAIILFIFLLAGAALFLSIRALQDANGTLDSIQTVEVQGVILSDEIMTQELLAQSLLRGALVLAEDNPAEHAKALQAQLTVLRSKLGTELGRLKDVLKESDADLVAQVEEDHRMLKQIEDRALALEAEGRRSDAAALLTGEGDNVFNATAASLEKLRERNRERLAQEVGAAHEEYRYTLKELLLIVAGCLVVSSVVSHLVIRSLSRRVAEAVEVAEAVSQGDLSVKIHPRGQDEIASLQIAMQVMVDRLRDVVGTVTGSAHNVHLSASQSRESSHSLAEATTQQSSATEETAASIEQMASNIKQTSENAKVAEEIARRVASEATETGAAVEATVSAMEAIHQQVQFVGEIARQTDLLALNAAVEAARAGEMGRGFAVVAAEIRKLAERAGVAAVDIRGISNETLLRARHAGALLGTLVPDIGRASELVGEISVASRELAVGSEQIALAMGELDKVNQINTSSSEELAASAEELSEQAHYLREAVAYFKIEGEEPTSPLKKALRSISTPSLNMAPGLVATTA</sequence>
<evidence type="ECO:0000256" key="4">
    <source>
        <dbReference type="SAM" id="MobiDB-lite"/>
    </source>
</evidence>
<comment type="caution">
    <text evidence="8">The sequence shown here is derived from an EMBL/GenBank/DDBJ whole genome shotgun (WGS) entry which is preliminary data.</text>
</comment>
<dbReference type="SUPFAM" id="SSF58104">
    <property type="entry name" value="Methyl-accepting chemotaxis protein (MCP) signaling domain"/>
    <property type="match status" value="1"/>
</dbReference>
<evidence type="ECO:0000259" key="6">
    <source>
        <dbReference type="PROSITE" id="PS50111"/>
    </source>
</evidence>
<evidence type="ECO:0000256" key="5">
    <source>
        <dbReference type="SAM" id="Phobius"/>
    </source>
</evidence>
<dbReference type="PANTHER" id="PTHR43531:SF11">
    <property type="entry name" value="METHYL-ACCEPTING CHEMOTAXIS PROTEIN 3"/>
    <property type="match status" value="1"/>
</dbReference>
<dbReference type="PROSITE" id="PS50111">
    <property type="entry name" value="CHEMOTAXIS_TRANSDUC_2"/>
    <property type="match status" value="1"/>
</dbReference>
<evidence type="ECO:0000256" key="3">
    <source>
        <dbReference type="PROSITE-ProRule" id="PRU00284"/>
    </source>
</evidence>
<reference evidence="8" key="2">
    <citation type="submission" date="2020-09" db="EMBL/GenBank/DDBJ databases">
        <authorList>
            <person name="Sun Q."/>
            <person name="Kim S."/>
        </authorList>
    </citation>
    <scope>NUCLEOTIDE SEQUENCE</scope>
    <source>
        <strain evidence="8">KCTC 23714</strain>
    </source>
</reference>
<dbReference type="SMART" id="SM00283">
    <property type="entry name" value="MA"/>
    <property type="match status" value="1"/>
</dbReference>
<dbReference type="InterPro" id="IPR024478">
    <property type="entry name" value="HlyB_4HB_MCP"/>
</dbReference>
<accession>A0A918IVT4</accession>
<gene>
    <name evidence="8" type="primary">mcpH</name>
    <name evidence="8" type="ORF">GCM10011452_24240</name>
</gene>
<dbReference type="Gene3D" id="1.10.287.950">
    <property type="entry name" value="Methyl-accepting chemotaxis protein"/>
    <property type="match status" value="1"/>
</dbReference>
<evidence type="ECO:0000313" key="8">
    <source>
        <dbReference type="EMBL" id="GGW34902.1"/>
    </source>
</evidence>
<dbReference type="AlphaFoldDB" id="A0A918IVT4"/>
<dbReference type="Pfam" id="PF00672">
    <property type="entry name" value="HAMP"/>
    <property type="match status" value="1"/>
</dbReference>
<keyword evidence="3" id="KW-0807">Transducer</keyword>
<feature type="domain" description="HAMP" evidence="7">
    <location>
        <begin position="211"/>
        <end position="263"/>
    </location>
</feature>
<dbReference type="InterPro" id="IPR004089">
    <property type="entry name" value="MCPsignal_dom"/>
</dbReference>
<feature type="region of interest" description="Disordered" evidence="4">
    <location>
        <begin position="274"/>
        <end position="302"/>
    </location>
</feature>
<keyword evidence="5" id="KW-1133">Transmembrane helix</keyword>
<reference evidence="8" key="1">
    <citation type="journal article" date="2014" name="Int. J. Syst. Evol. Microbiol.">
        <title>Complete genome sequence of Corynebacterium casei LMG S-19264T (=DSM 44701T), isolated from a smear-ripened cheese.</title>
        <authorList>
            <consortium name="US DOE Joint Genome Institute (JGI-PGF)"/>
            <person name="Walter F."/>
            <person name="Albersmeier A."/>
            <person name="Kalinowski J."/>
            <person name="Ruckert C."/>
        </authorList>
    </citation>
    <scope>NUCLEOTIDE SEQUENCE</scope>
    <source>
        <strain evidence="8">KCTC 23714</strain>
    </source>
</reference>
<dbReference type="PANTHER" id="PTHR43531">
    <property type="entry name" value="PROTEIN ICFG"/>
    <property type="match status" value="1"/>
</dbReference>
<dbReference type="RefSeq" id="WP_189634139.1">
    <property type="nucleotide sequence ID" value="NZ_BMYQ01000007.1"/>
</dbReference>
<dbReference type="Proteomes" id="UP000628984">
    <property type="component" value="Unassembled WGS sequence"/>
</dbReference>
<dbReference type="PROSITE" id="PS50885">
    <property type="entry name" value="HAMP"/>
    <property type="match status" value="1"/>
</dbReference>
<proteinExistence type="inferred from homology"/>
<dbReference type="InterPro" id="IPR004090">
    <property type="entry name" value="Chemotax_Me-accpt_rcpt"/>
</dbReference>
<evidence type="ECO:0000256" key="1">
    <source>
        <dbReference type="ARBA" id="ARBA00022500"/>
    </source>
</evidence>